<keyword evidence="1" id="KW-0732">Signal</keyword>
<dbReference type="EMBL" id="FQWD01000002">
    <property type="protein sequence ID" value="SHG17454.1"/>
    <property type="molecule type" value="Genomic_DNA"/>
</dbReference>
<evidence type="ECO:0000313" key="2">
    <source>
        <dbReference type="EMBL" id="SHG17454.1"/>
    </source>
</evidence>
<organism evidence="2 3">
    <name type="scientific">Marisediminitalea aggregata</name>
    <dbReference type="NCBI Taxonomy" id="634436"/>
    <lineage>
        <taxon>Bacteria</taxon>
        <taxon>Pseudomonadati</taxon>
        <taxon>Pseudomonadota</taxon>
        <taxon>Gammaproteobacteria</taxon>
        <taxon>Alteromonadales</taxon>
        <taxon>Alteromonadaceae</taxon>
        <taxon>Marisediminitalea</taxon>
    </lineage>
</organism>
<dbReference type="Pfam" id="PF09916">
    <property type="entry name" value="DUF2145"/>
    <property type="match status" value="1"/>
</dbReference>
<protein>
    <recommendedName>
        <fullName evidence="4">DUF2145 domain-containing protein</fullName>
    </recommendedName>
</protein>
<evidence type="ECO:0008006" key="4">
    <source>
        <dbReference type="Google" id="ProtNLM"/>
    </source>
</evidence>
<dbReference type="InterPro" id="IPR014547">
    <property type="entry name" value="UCP028477"/>
</dbReference>
<dbReference type="STRING" id="634436.SAMN05216361_1546"/>
<dbReference type="RefSeq" id="WP_073320268.1">
    <property type="nucleotide sequence ID" value="NZ_FQWD01000002.1"/>
</dbReference>
<sequence>MRYLIIIISSLTILLSQTANAGSQATGEALFAPEEVIDFAKQVEHYAAQQQAYAFIIGRQGRPDKDLPKGIGFTHVAIAVYSDIQLDNGEVVQGYAIHNLYQRAKEPGRSDIIVDYPVDFFWAAKAMKAGIIIPTPAIQQKLVSLIASGKHKALHNPHYSVVANPHNRYRQNCTEFTLDVLQAAIYQTDNPDRIKSNNQAYFKPQPVNLSRFKLTLGGLFSDGITLNDHKGKVATATFGSLQRYMQQYGLTEQAVIMQPDGSTITL</sequence>
<dbReference type="OrthoDB" id="8893883at2"/>
<name>A0A1M5HNC2_9ALTE</name>
<dbReference type="Proteomes" id="UP000184520">
    <property type="component" value="Unassembled WGS sequence"/>
</dbReference>
<feature type="chain" id="PRO_5012002389" description="DUF2145 domain-containing protein" evidence="1">
    <location>
        <begin position="22"/>
        <end position="266"/>
    </location>
</feature>
<reference evidence="3" key="1">
    <citation type="submission" date="2016-11" db="EMBL/GenBank/DDBJ databases">
        <authorList>
            <person name="Varghese N."/>
            <person name="Submissions S."/>
        </authorList>
    </citation>
    <scope>NUCLEOTIDE SEQUENCE [LARGE SCALE GENOMIC DNA]</scope>
    <source>
        <strain evidence="3">CGMCC 1.8995</strain>
    </source>
</reference>
<feature type="signal peptide" evidence="1">
    <location>
        <begin position="1"/>
        <end position="21"/>
    </location>
</feature>
<evidence type="ECO:0000256" key="1">
    <source>
        <dbReference type="SAM" id="SignalP"/>
    </source>
</evidence>
<accession>A0A1M5HNC2</accession>
<dbReference type="AlphaFoldDB" id="A0A1M5HNC2"/>
<gene>
    <name evidence="2" type="ORF">SAMN05216361_1546</name>
</gene>
<keyword evidence="3" id="KW-1185">Reference proteome</keyword>
<proteinExistence type="predicted"/>
<evidence type="ECO:0000313" key="3">
    <source>
        <dbReference type="Proteomes" id="UP000184520"/>
    </source>
</evidence>